<feature type="transmembrane region" description="Helical" evidence="6">
    <location>
        <begin position="580"/>
        <end position="602"/>
    </location>
</feature>
<evidence type="ECO:0000256" key="1">
    <source>
        <dbReference type="ARBA" id="ARBA00004141"/>
    </source>
</evidence>
<keyword evidence="2 6" id="KW-0812">Transmembrane</keyword>
<comment type="subcellular location">
    <subcellularLocation>
        <location evidence="1">Membrane</location>
        <topology evidence="1">Multi-pass membrane protein</topology>
    </subcellularLocation>
</comment>
<keyword evidence="9" id="KW-1185">Reference proteome</keyword>
<dbReference type="PANTHER" id="PTHR10877">
    <property type="entry name" value="POLYCYSTIN FAMILY MEMBER"/>
    <property type="match status" value="1"/>
</dbReference>
<dbReference type="Pfam" id="PF08016">
    <property type="entry name" value="PKD_channel"/>
    <property type="match status" value="1"/>
</dbReference>
<feature type="compositionally biased region" description="Basic and acidic residues" evidence="5">
    <location>
        <begin position="774"/>
        <end position="784"/>
    </location>
</feature>
<evidence type="ECO:0000313" key="8">
    <source>
        <dbReference type="EMBL" id="CAK0888928.1"/>
    </source>
</evidence>
<feature type="compositionally biased region" description="Basic and acidic residues" evidence="5">
    <location>
        <begin position="847"/>
        <end position="865"/>
    </location>
</feature>
<comment type="caution">
    <text evidence="8">The sequence shown here is derived from an EMBL/GenBank/DDBJ whole genome shotgun (WGS) entry which is preliminary data.</text>
</comment>
<keyword evidence="4 6" id="KW-0472">Membrane</keyword>
<evidence type="ECO:0000259" key="7">
    <source>
        <dbReference type="Pfam" id="PF08016"/>
    </source>
</evidence>
<protein>
    <recommendedName>
        <fullName evidence="7">Polycystin cation channel PKD1/PKD2 domain-containing protein</fullName>
    </recommendedName>
</protein>
<dbReference type="EMBL" id="CAUYUJ010019148">
    <property type="protein sequence ID" value="CAK0888928.1"/>
    <property type="molecule type" value="Genomic_DNA"/>
</dbReference>
<feature type="compositionally biased region" description="Basic and acidic residues" evidence="5">
    <location>
        <begin position="897"/>
        <end position="907"/>
    </location>
</feature>
<sequence length="922" mass="104606">MAAGVVALKVQQAHHSRHHDNLERDRDRDRQRDRERRRRREDDQRRRSCAERRRRSDSKPKDGNDEETDPEVTRTDIITELEVVKKLQEGSHMELELKEVEEFAKALGTDQDGKVKLQDVLNVLTAKLDPPVPEDQAVAFLTPAIQRSVEDVETVSIENCSVMPMDLHWALTHLTARMLKKSRFMDDEDKPDINVKLLVDTVVKITNRHDAFMTLPITAFYMCLFVVLVMTHLRIWPRQTSEKALEEWVNGRDPRTNCENNVDNMEAFWEWFLGDEDGIKGVINFPRPSQAVPDPTWKYYTLANNHVLIGDMKIIKSMRNGAQEERWLLHSGCGQEALQAGSADEVAAWMAAQCLMTGCSTTSCIAQGSAGTLAKWDDPDIATLVVTFVTYNERAQMFGLTSVNIKFYEWASVYSRINSEVVAVQAYPSASVILAEVLFVIVILWMTWVEGKDMLHSLMLGCGEFKDYWQFWNCVDWVCILLGMLLIITWLVCTAAMHGDGMRSILDDDGKLMVDLMALDEASVERVMSEVDVLQSRFRWLHLFMAANTVSIVAKFFKAFTSNPRLKVVTDTFKHASTDFAHFFIIFFTIFLPFTIIGHVLFGNDLEEFSSIGSSFNTGMQVMLGDFAWYVGVMEERSLYGETAYLPSGVPVIMVFIWLASYMFLVFLVLLNVLLAIIIKHQTHVDSQLGMQAEAECPTIWKQVADYIEFRKKSKGFKYSLEHVRRLLENDDEPAHGEDEDAEVTEDSLKQAFQDMSEEQAAYHIEIMRLELASRDEREKKESGGNDPALSKTEFEEFKDKMSAKVDEISEVCNQPLDKSFGSISRTLSEVLRLFEKLQSQQSSLGRRVDELQRGTRGSPRDDRTVAAPADPLDGQARDERAAAPRPASARGGGDGGARRDPADDRRGKRRRTPPDAGARGA</sequence>
<evidence type="ECO:0000313" key="9">
    <source>
        <dbReference type="Proteomes" id="UP001189429"/>
    </source>
</evidence>
<evidence type="ECO:0000256" key="2">
    <source>
        <dbReference type="ARBA" id="ARBA00022692"/>
    </source>
</evidence>
<feature type="transmembrane region" description="Helical" evidence="6">
    <location>
        <begin position="211"/>
        <end position="233"/>
    </location>
</feature>
<dbReference type="InterPro" id="IPR051223">
    <property type="entry name" value="Polycystin"/>
</dbReference>
<evidence type="ECO:0000256" key="5">
    <source>
        <dbReference type="SAM" id="MobiDB-lite"/>
    </source>
</evidence>
<feature type="region of interest" description="Disordered" evidence="5">
    <location>
        <begin position="1"/>
        <end position="74"/>
    </location>
</feature>
<reference evidence="8" key="1">
    <citation type="submission" date="2023-10" db="EMBL/GenBank/DDBJ databases">
        <authorList>
            <person name="Chen Y."/>
            <person name="Shah S."/>
            <person name="Dougan E. K."/>
            <person name="Thang M."/>
            <person name="Chan C."/>
        </authorList>
    </citation>
    <scope>NUCLEOTIDE SEQUENCE [LARGE SCALE GENOMIC DNA]</scope>
</reference>
<evidence type="ECO:0000256" key="4">
    <source>
        <dbReference type="ARBA" id="ARBA00023136"/>
    </source>
</evidence>
<name>A0ABN9WTM1_9DINO</name>
<feature type="transmembrane region" description="Helical" evidence="6">
    <location>
        <begin position="652"/>
        <end position="679"/>
    </location>
</feature>
<proteinExistence type="predicted"/>
<gene>
    <name evidence="8" type="ORF">PCOR1329_LOCUS69608</name>
</gene>
<dbReference type="PANTHER" id="PTHR10877:SF183">
    <property type="entry name" value="AT14535P-RELATED"/>
    <property type="match status" value="1"/>
</dbReference>
<evidence type="ECO:0000256" key="3">
    <source>
        <dbReference type="ARBA" id="ARBA00022989"/>
    </source>
</evidence>
<dbReference type="InterPro" id="IPR013122">
    <property type="entry name" value="PKD1_2_channel"/>
</dbReference>
<accession>A0ABN9WTM1</accession>
<dbReference type="Gene3D" id="1.10.287.70">
    <property type="match status" value="1"/>
</dbReference>
<organism evidence="8 9">
    <name type="scientific">Prorocentrum cordatum</name>
    <dbReference type="NCBI Taxonomy" id="2364126"/>
    <lineage>
        <taxon>Eukaryota</taxon>
        <taxon>Sar</taxon>
        <taxon>Alveolata</taxon>
        <taxon>Dinophyceae</taxon>
        <taxon>Prorocentrales</taxon>
        <taxon>Prorocentraceae</taxon>
        <taxon>Prorocentrum</taxon>
    </lineage>
</organism>
<feature type="domain" description="Polycystin cation channel PKD1/PKD2" evidence="7">
    <location>
        <begin position="430"/>
        <end position="680"/>
    </location>
</feature>
<evidence type="ECO:0000256" key="6">
    <source>
        <dbReference type="SAM" id="Phobius"/>
    </source>
</evidence>
<feature type="region of interest" description="Disordered" evidence="5">
    <location>
        <begin position="774"/>
        <end position="795"/>
    </location>
</feature>
<feature type="compositionally biased region" description="Basic and acidic residues" evidence="5">
    <location>
        <begin position="19"/>
        <end position="51"/>
    </location>
</feature>
<feature type="transmembrane region" description="Helical" evidence="6">
    <location>
        <begin position="426"/>
        <end position="448"/>
    </location>
</feature>
<keyword evidence="3 6" id="KW-1133">Transmembrane helix</keyword>
<dbReference type="Proteomes" id="UP001189429">
    <property type="component" value="Unassembled WGS sequence"/>
</dbReference>
<feature type="region of interest" description="Disordered" evidence="5">
    <location>
        <begin position="842"/>
        <end position="922"/>
    </location>
</feature>
<feature type="transmembrane region" description="Helical" evidence="6">
    <location>
        <begin position="468"/>
        <end position="493"/>
    </location>
</feature>